<dbReference type="GO" id="GO:0048476">
    <property type="term" value="C:Holliday junction resolvase complex"/>
    <property type="evidence" value="ECO:0007669"/>
    <property type="project" value="UniProtKB-UniRule"/>
</dbReference>
<keyword evidence="1 6" id="KW-0963">Cytoplasm</keyword>
<feature type="region of interest" description="Domain II" evidence="6">
    <location>
        <begin position="65"/>
        <end position="142"/>
    </location>
</feature>
<dbReference type="InterPro" id="IPR000085">
    <property type="entry name" value="RuvA"/>
</dbReference>
<evidence type="ECO:0000256" key="5">
    <source>
        <dbReference type="ARBA" id="ARBA00023204"/>
    </source>
</evidence>
<evidence type="ECO:0000256" key="1">
    <source>
        <dbReference type="ARBA" id="ARBA00022490"/>
    </source>
</evidence>
<gene>
    <name evidence="6 8" type="primary">ruvA</name>
    <name evidence="8" type="ORF">COU33_00640</name>
</gene>
<dbReference type="InterPro" id="IPR013849">
    <property type="entry name" value="DNA_helicase_Holl-junc_RuvA_I"/>
</dbReference>
<reference evidence="9" key="1">
    <citation type="submission" date="2017-09" db="EMBL/GenBank/DDBJ databases">
        <title>Depth-based differentiation of microbial function through sediment-hosted aquifers and enrichment of novel symbionts in the deep terrestrial subsurface.</title>
        <authorList>
            <person name="Probst A.J."/>
            <person name="Ladd B."/>
            <person name="Jarett J.K."/>
            <person name="Geller-Mcgrath D.E."/>
            <person name="Sieber C.M.K."/>
            <person name="Emerson J.B."/>
            <person name="Anantharaman K."/>
            <person name="Thomas B.C."/>
            <person name="Malmstrom R."/>
            <person name="Stieglmeier M."/>
            <person name="Klingl A."/>
            <person name="Woyke T."/>
            <person name="Ryan C.M."/>
            <person name="Banfield J.F."/>
        </authorList>
    </citation>
    <scope>NUCLEOTIDE SEQUENCE [LARGE SCALE GENOMIC DNA]</scope>
</reference>
<feature type="domain" description="Helix-hairpin-helix DNA-binding motif class 1" evidence="7">
    <location>
        <begin position="108"/>
        <end position="127"/>
    </location>
</feature>
<proteinExistence type="inferred from homology"/>
<dbReference type="InterPro" id="IPR036267">
    <property type="entry name" value="RuvA_C_sf"/>
</dbReference>
<comment type="caution">
    <text evidence="8">The sequence shown here is derived from an EMBL/GenBank/DDBJ whole genome shotgun (WGS) entry which is preliminary data.</text>
</comment>
<dbReference type="GO" id="GO:0009379">
    <property type="term" value="C:Holliday junction helicase complex"/>
    <property type="evidence" value="ECO:0007669"/>
    <property type="project" value="InterPro"/>
</dbReference>
<keyword evidence="3 6" id="KW-0238">DNA-binding</keyword>
<evidence type="ECO:0000313" key="9">
    <source>
        <dbReference type="Proteomes" id="UP000229362"/>
    </source>
</evidence>
<dbReference type="NCBIfam" id="TIGR00084">
    <property type="entry name" value="ruvA"/>
    <property type="match status" value="1"/>
</dbReference>
<dbReference type="Proteomes" id="UP000229362">
    <property type="component" value="Unassembled WGS sequence"/>
</dbReference>
<comment type="subcellular location">
    <subcellularLocation>
        <location evidence="6">Cytoplasm</location>
    </subcellularLocation>
</comment>
<comment type="caution">
    <text evidence="6">Lacks conserved residue(s) required for the propagation of feature annotation.</text>
</comment>
<evidence type="ECO:0000256" key="6">
    <source>
        <dbReference type="HAMAP-Rule" id="MF_00031"/>
    </source>
</evidence>
<dbReference type="Gene3D" id="1.10.8.10">
    <property type="entry name" value="DNA helicase RuvA subunit, C-terminal domain"/>
    <property type="match status" value="1"/>
</dbReference>
<dbReference type="Pfam" id="PF07499">
    <property type="entry name" value="RuvA_C"/>
    <property type="match status" value="1"/>
</dbReference>
<evidence type="ECO:0000256" key="3">
    <source>
        <dbReference type="ARBA" id="ARBA00023125"/>
    </source>
</evidence>
<organism evidence="8 9">
    <name type="scientific">Candidatus Magasanikbacteria bacterium CG10_big_fil_rev_8_21_14_0_10_43_6</name>
    <dbReference type="NCBI Taxonomy" id="1974650"/>
    <lineage>
        <taxon>Bacteria</taxon>
        <taxon>Candidatus Magasanikiibacteriota</taxon>
    </lineage>
</organism>
<evidence type="ECO:0000259" key="7">
    <source>
        <dbReference type="SMART" id="SM00278"/>
    </source>
</evidence>
<name>A0A2M6W281_9BACT</name>
<dbReference type="SUPFAM" id="SSF50249">
    <property type="entry name" value="Nucleic acid-binding proteins"/>
    <property type="match status" value="1"/>
</dbReference>
<dbReference type="GO" id="GO:0006310">
    <property type="term" value="P:DNA recombination"/>
    <property type="evidence" value="ECO:0007669"/>
    <property type="project" value="UniProtKB-UniRule"/>
</dbReference>
<evidence type="ECO:0000256" key="2">
    <source>
        <dbReference type="ARBA" id="ARBA00022763"/>
    </source>
</evidence>
<dbReference type="GO" id="GO:0009378">
    <property type="term" value="F:four-way junction helicase activity"/>
    <property type="evidence" value="ECO:0007669"/>
    <property type="project" value="InterPro"/>
</dbReference>
<feature type="region of interest" description="Domain III" evidence="6">
    <location>
        <begin position="152"/>
        <end position="191"/>
    </location>
</feature>
<dbReference type="Pfam" id="PF14520">
    <property type="entry name" value="HHH_5"/>
    <property type="match status" value="1"/>
</dbReference>
<keyword evidence="2 6" id="KW-0227">DNA damage</keyword>
<dbReference type="Pfam" id="PF01330">
    <property type="entry name" value="RuvA_N"/>
    <property type="match status" value="1"/>
</dbReference>
<comment type="similarity">
    <text evidence="6">Belongs to the RuvA family.</text>
</comment>
<keyword evidence="4 6" id="KW-0233">DNA recombination</keyword>
<sequence>MISFLQGTILGKSPSALVVLTSGGVGYHVRMSPLALTQYTVDTSVSLFTYVKVSENAMELYGFHTAAERGFFELLLTVKGVGPKSALNILSLGSIDHIQAAISRGDATYLSAVQGMGKKTAERLCVELKGKMGVVAGAGEHMSSEDAIVHGEVIDGLLALGYTKEEAKMRMEHVSAEGKTTEQLLKEVLTI</sequence>
<dbReference type="GO" id="GO:0000400">
    <property type="term" value="F:four-way junction DNA binding"/>
    <property type="evidence" value="ECO:0007669"/>
    <property type="project" value="UniProtKB-UniRule"/>
</dbReference>
<evidence type="ECO:0000256" key="4">
    <source>
        <dbReference type="ARBA" id="ARBA00023172"/>
    </source>
</evidence>
<feature type="region of interest" description="Domain I" evidence="6">
    <location>
        <begin position="1"/>
        <end position="64"/>
    </location>
</feature>
<dbReference type="InterPro" id="IPR003583">
    <property type="entry name" value="Hlx-hairpin-Hlx_DNA-bd_motif"/>
</dbReference>
<comment type="function">
    <text evidence="6">The RuvA-RuvB-RuvC complex processes Holliday junction (HJ) DNA during genetic recombination and DNA repair, while the RuvA-RuvB complex plays an important role in the rescue of blocked DNA replication forks via replication fork reversal (RFR). RuvA specifically binds to HJ cruciform DNA, conferring on it an open structure. The RuvB hexamer acts as an ATP-dependent pump, pulling dsDNA into and through the RuvAB complex. HJ branch migration allows RuvC to scan DNA until it finds its consensus sequence, where it cleaves and resolves the cruciform DNA.</text>
</comment>
<dbReference type="GO" id="GO:0005524">
    <property type="term" value="F:ATP binding"/>
    <property type="evidence" value="ECO:0007669"/>
    <property type="project" value="InterPro"/>
</dbReference>
<feature type="domain" description="Helix-hairpin-helix DNA-binding motif class 1" evidence="7">
    <location>
        <begin position="73"/>
        <end position="92"/>
    </location>
</feature>
<dbReference type="GO" id="GO:0006281">
    <property type="term" value="P:DNA repair"/>
    <property type="evidence" value="ECO:0007669"/>
    <property type="project" value="UniProtKB-UniRule"/>
</dbReference>
<dbReference type="InterPro" id="IPR010994">
    <property type="entry name" value="RuvA_2-like"/>
</dbReference>
<dbReference type="GO" id="GO:0005737">
    <property type="term" value="C:cytoplasm"/>
    <property type="evidence" value="ECO:0007669"/>
    <property type="project" value="UniProtKB-SubCell"/>
</dbReference>
<dbReference type="HAMAP" id="MF_00031">
    <property type="entry name" value="DNA_HJ_migration_RuvA"/>
    <property type="match status" value="1"/>
</dbReference>
<dbReference type="InterPro" id="IPR012340">
    <property type="entry name" value="NA-bd_OB-fold"/>
</dbReference>
<dbReference type="Gene3D" id="1.10.150.20">
    <property type="entry name" value="5' to 3' exonuclease, C-terminal subdomain"/>
    <property type="match status" value="1"/>
</dbReference>
<dbReference type="AlphaFoldDB" id="A0A2M6W281"/>
<accession>A0A2M6W281</accession>
<dbReference type="InterPro" id="IPR011114">
    <property type="entry name" value="RuvA_C"/>
</dbReference>
<comment type="domain">
    <text evidence="6">Has three domains with a flexible linker between the domains II and III and assumes an 'L' shape. Domain III is highly mobile and contacts RuvB.</text>
</comment>
<evidence type="ECO:0000313" key="8">
    <source>
        <dbReference type="EMBL" id="PIT86892.1"/>
    </source>
</evidence>
<dbReference type="CDD" id="cd14332">
    <property type="entry name" value="UBA_RuvA_C"/>
    <property type="match status" value="1"/>
</dbReference>
<dbReference type="SUPFAM" id="SSF46929">
    <property type="entry name" value="DNA helicase RuvA subunit, C-terminal domain"/>
    <property type="match status" value="1"/>
</dbReference>
<dbReference type="EMBL" id="PFBZ01000026">
    <property type="protein sequence ID" value="PIT86892.1"/>
    <property type="molecule type" value="Genomic_DNA"/>
</dbReference>
<dbReference type="SUPFAM" id="SSF47781">
    <property type="entry name" value="RuvA domain 2-like"/>
    <property type="match status" value="1"/>
</dbReference>
<dbReference type="Gene3D" id="2.40.50.140">
    <property type="entry name" value="Nucleic acid-binding proteins"/>
    <property type="match status" value="1"/>
</dbReference>
<protein>
    <recommendedName>
        <fullName evidence="6">Holliday junction branch migration complex subunit RuvA</fullName>
    </recommendedName>
</protein>
<keyword evidence="5 6" id="KW-0234">DNA repair</keyword>
<dbReference type="SMART" id="SM00278">
    <property type="entry name" value="HhH1"/>
    <property type="match status" value="2"/>
</dbReference>
<comment type="subunit">
    <text evidence="6">Homotetramer. Forms an RuvA(8)-RuvB(12)-Holliday junction (HJ) complex. HJ DNA is sandwiched between 2 RuvA tetramers; dsDNA enters through RuvA and exits via RuvB. An RuvB hexamer assembles on each DNA strand where it exits the tetramer. Each RuvB hexamer is contacted by two RuvA subunits (via domain III) on 2 adjacent RuvB subunits; this complex drives branch migration. In the full resolvosome a probable DNA-RuvA(4)-RuvB(12)-RuvC(2) complex forms which resolves the HJ.</text>
</comment>